<dbReference type="Proteomes" id="UP001521137">
    <property type="component" value="Unassembled WGS sequence"/>
</dbReference>
<comment type="caution">
    <text evidence="1">The sequence shown here is derived from an EMBL/GenBank/DDBJ whole genome shotgun (WGS) entry which is preliminary data.</text>
</comment>
<keyword evidence="2" id="KW-1185">Reference proteome</keyword>
<proteinExistence type="predicted"/>
<evidence type="ECO:0000313" key="2">
    <source>
        <dbReference type="Proteomes" id="UP001521137"/>
    </source>
</evidence>
<protein>
    <submittedName>
        <fullName evidence="1">HopJ type III effector protein</fullName>
    </submittedName>
</protein>
<evidence type="ECO:0000313" key="1">
    <source>
        <dbReference type="EMBL" id="MCF2949338.1"/>
    </source>
</evidence>
<organism evidence="1 2">
    <name type="scientific">Paraglaciecola algarum</name>
    <dbReference type="NCBI Taxonomy" id="3050085"/>
    <lineage>
        <taxon>Bacteria</taxon>
        <taxon>Pseudomonadati</taxon>
        <taxon>Pseudomonadota</taxon>
        <taxon>Gammaproteobacteria</taxon>
        <taxon>Alteromonadales</taxon>
        <taxon>Alteromonadaceae</taxon>
        <taxon>Paraglaciecola</taxon>
    </lineage>
</organism>
<gene>
    <name evidence="1" type="ORF">L0668_14560</name>
</gene>
<dbReference type="Pfam" id="PF08888">
    <property type="entry name" value="HopJ"/>
    <property type="match status" value="1"/>
</dbReference>
<reference evidence="1 2" key="1">
    <citation type="submission" date="2022-01" db="EMBL/GenBank/DDBJ databases">
        <title>Paraglaciecola sp. G1-23.</title>
        <authorList>
            <person name="Jin M.S."/>
            <person name="Han D.M."/>
            <person name="Kim H.M."/>
            <person name="Jeon C.O."/>
        </authorList>
    </citation>
    <scope>NUCLEOTIDE SEQUENCE [LARGE SCALE GENOMIC DNA]</scope>
    <source>
        <strain evidence="1 2">G1-23</strain>
    </source>
</reference>
<dbReference type="InterPro" id="IPR014984">
    <property type="entry name" value="HopJ"/>
</dbReference>
<sequence>MQIAELIEQTRTTPHSIEFTQVMEVIGQNYQYTPSAFTNGDLTSAAGSNEGSCKIFYFAQINKLDKEQTLSLFGAYYREDVLQNPEGKDHGNIRNFMVTGWDGITFNGQVLQAI</sequence>
<accession>A0ABS9D8P2</accession>
<name>A0ABS9D8P2_9ALTE</name>
<dbReference type="InterPro" id="IPR038604">
    <property type="entry name" value="HopJ_sf"/>
</dbReference>
<dbReference type="EMBL" id="JAKGAS010000008">
    <property type="protein sequence ID" value="MCF2949338.1"/>
    <property type="molecule type" value="Genomic_DNA"/>
</dbReference>
<dbReference type="Gene3D" id="3.20.160.10">
    <property type="entry name" value="vpa0580 domain like"/>
    <property type="match status" value="1"/>
</dbReference>
<dbReference type="RefSeq" id="WP_235313440.1">
    <property type="nucleotide sequence ID" value="NZ_JAKGAS010000008.1"/>
</dbReference>